<dbReference type="AlphaFoldDB" id="A0A1B7MJ15"/>
<evidence type="ECO:0000313" key="1">
    <source>
        <dbReference type="EMBL" id="OAX32568.1"/>
    </source>
</evidence>
<sequence length="65" mass="7379">MDVGWNAIPDERLPRSAKEKAETRIAERIQAKANLRTVFESLQQDEQDAILDPKCTNKLAPKDTN</sequence>
<gene>
    <name evidence="1" type="ORF">K503DRAFT_805126</name>
</gene>
<organism evidence="1 2">
    <name type="scientific">Rhizopogon vinicolor AM-OR11-026</name>
    <dbReference type="NCBI Taxonomy" id="1314800"/>
    <lineage>
        <taxon>Eukaryota</taxon>
        <taxon>Fungi</taxon>
        <taxon>Dikarya</taxon>
        <taxon>Basidiomycota</taxon>
        <taxon>Agaricomycotina</taxon>
        <taxon>Agaricomycetes</taxon>
        <taxon>Agaricomycetidae</taxon>
        <taxon>Boletales</taxon>
        <taxon>Suillineae</taxon>
        <taxon>Rhizopogonaceae</taxon>
        <taxon>Rhizopogon</taxon>
    </lineage>
</organism>
<name>A0A1B7MJ15_9AGAM</name>
<dbReference type="STRING" id="1314800.A0A1B7MJ15"/>
<evidence type="ECO:0000313" key="2">
    <source>
        <dbReference type="Proteomes" id="UP000092154"/>
    </source>
</evidence>
<keyword evidence="2" id="KW-1185">Reference proteome</keyword>
<dbReference type="Proteomes" id="UP000092154">
    <property type="component" value="Unassembled WGS sequence"/>
</dbReference>
<protein>
    <submittedName>
        <fullName evidence="1">Uncharacterized protein</fullName>
    </submittedName>
</protein>
<proteinExistence type="predicted"/>
<dbReference type="EMBL" id="KV448973">
    <property type="protein sequence ID" value="OAX32568.1"/>
    <property type="molecule type" value="Genomic_DNA"/>
</dbReference>
<reference evidence="1 2" key="1">
    <citation type="submission" date="2016-06" db="EMBL/GenBank/DDBJ databases">
        <title>Comparative genomics of the ectomycorrhizal sister species Rhizopogon vinicolor and Rhizopogon vesiculosus (Basidiomycota: Boletales) reveals a divergence of the mating type B locus.</title>
        <authorList>
            <consortium name="DOE Joint Genome Institute"/>
            <person name="Mujic A.B."/>
            <person name="Kuo A."/>
            <person name="Tritt A."/>
            <person name="Lipzen A."/>
            <person name="Chen C."/>
            <person name="Johnson J."/>
            <person name="Sharma A."/>
            <person name="Barry K."/>
            <person name="Grigoriev I.V."/>
            <person name="Spatafora J.W."/>
        </authorList>
    </citation>
    <scope>NUCLEOTIDE SEQUENCE [LARGE SCALE GENOMIC DNA]</scope>
    <source>
        <strain evidence="1 2">AM-OR11-026</strain>
    </source>
</reference>
<dbReference type="OrthoDB" id="440676at2759"/>
<accession>A0A1B7MJ15</accession>
<dbReference type="InParanoid" id="A0A1B7MJ15"/>